<keyword evidence="2" id="KW-1185">Reference proteome</keyword>
<organism evidence="1 2">
    <name type="scientific">Cannabis sativa</name>
    <name type="common">Hemp</name>
    <name type="synonym">Marijuana</name>
    <dbReference type="NCBI Taxonomy" id="3483"/>
    <lineage>
        <taxon>Eukaryota</taxon>
        <taxon>Viridiplantae</taxon>
        <taxon>Streptophyta</taxon>
        <taxon>Embryophyta</taxon>
        <taxon>Tracheophyta</taxon>
        <taxon>Spermatophyta</taxon>
        <taxon>Magnoliopsida</taxon>
        <taxon>eudicotyledons</taxon>
        <taxon>Gunneridae</taxon>
        <taxon>Pentapetalae</taxon>
        <taxon>rosids</taxon>
        <taxon>fabids</taxon>
        <taxon>Rosales</taxon>
        <taxon>Cannabaceae</taxon>
        <taxon>Cannabis</taxon>
    </lineage>
</organism>
<dbReference type="EMBL" id="UZAU01000083">
    <property type="status" value="NOT_ANNOTATED_CDS"/>
    <property type="molecule type" value="Genomic_DNA"/>
</dbReference>
<reference evidence="1" key="1">
    <citation type="submission" date="2018-11" db="EMBL/GenBank/DDBJ databases">
        <authorList>
            <person name="Grassa J C."/>
        </authorList>
    </citation>
    <scope>NUCLEOTIDE SEQUENCE [LARGE SCALE GENOMIC DNA]</scope>
</reference>
<dbReference type="AlphaFoldDB" id="A0A803NNH6"/>
<dbReference type="Gramene" id="evm.model.01.3047">
    <property type="protein sequence ID" value="cds.evm.model.01.3047"/>
    <property type="gene ID" value="evm.TU.01.3047"/>
</dbReference>
<reference evidence="1" key="2">
    <citation type="submission" date="2021-03" db="UniProtKB">
        <authorList>
            <consortium name="EnsemblPlants"/>
        </authorList>
    </citation>
    <scope>IDENTIFICATION</scope>
</reference>
<evidence type="ECO:0000313" key="2">
    <source>
        <dbReference type="Proteomes" id="UP000596661"/>
    </source>
</evidence>
<dbReference type="EnsemblPlants" id="evm.model.01.3047">
    <property type="protein sequence ID" value="cds.evm.model.01.3047"/>
    <property type="gene ID" value="evm.TU.01.3047"/>
</dbReference>
<proteinExistence type="predicted"/>
<name>A0A803NNH6_CANSA</name>
<sequence length="66" mass="7704">MFRVEAEELLGGTDILPTDFPMGNLLKDCTKAGYIYSRTKAMAKESVTIKQKLGRFKRNWLRRRRP</sequence>
<dbReference type="Proteomes" id="UP000596661">
    <property type="component" value="Chromosome 1"/>
</dbReference>
<accession>A0A803NNH6</accession>
<protein>
    <submittedName>
        <fullName evidence="1">Uncharacterized protein</fullName>
    </submittedName>
</protein>
<evidence type="ECO:0000313" key="1">
    <source>
        <dbReference type="EnsemblPlants" id="cds.evm.model.01.3047"/>
    </source>
</evidence>